<gene>
    <name evidence="2" type="ORF">A2V97_03750</name>
</gene>
<feature type="domain" description="DUF3850" evidence="1">
    <location>
        <begin position="6"/>
        <end position="65"/>
    </location>
</feature>
<protein>
    <recommendedName>
        <fullName evidence="1">DUF3850 domain-containing protein</fullName>
    </recommendedName>
</protein>
<accession>A0A1F7XNK8</accession>
<dbReference type="EMBL" id="MGFX01000001">
    <property type="protein sequence ID" value="OGM15855.1"/>
    <property type="molecule type" value="Genomic_DNA"/>
</dbReference>
<dbReference type="InterPro" id="IPR039440">
    <property type="entry name" value="DUF3850"/>
</dbReference>
<proteinExistence type="predicted"/>
<dbReference type="Gene3D" id="2.30.130.30">
    <property type="entry name" value="Hypothetical protein"/>
    <property type="match status" value="1"/>
</dbReference>
<dbReference type="AlphaFoldDB" id="A0A1F7XNK8"/>
<comment type="caution">
    <text evidence="2">The sequence shown here is derived from an EMBL/GenBank/DDBJ whole genome shotgun (WGS) entry which is preliminary data.</text>
</comment>
<dbReference type="STRING" id="1802485.A2V97_03750"/>
<sequence length="86" mass="10290">MILKKKTWPKFFKEIKDGKKNFEVRLADWKCKPGDLLILREWDPKTEKYTGRKIGKKVTYVLKTKGLKFFSKKDIGKYGYQIIGFR</sequence>
<dbReference type="SUPFAM" id="SSF88697">
    <property type="entry name" value="PUA domain-like"/>
    <property type="match status" value="1"/>
</dbReference>
<dbReference type="InterPro" id="IPR015947">
    <property type="entry name" value="PUA-like_sf"/>
</dbReference>
<dbReference type="Pfam" id="PF12961">
    <property type="entry name" value="DUF3850"/>
    <property type="match status" value="1"/>
</dbReference>
<reference evidence="2 3" key="1">
    <citation type="journal article" date="2016" name="Nat. Commun.">
        <title>Thousands of microbial genomes shed light on interconnected biogeochemical processes in an aquifer system.</title>
        <authorList>
            <person name="Anantharaman K."/>
            <person name="Brown C.T."/>
            <person name="Hug L.A."/>
            <person name="Sharon I."/>
            <person name="Castelle C.J."/>
            <person name="Probst A.J."/>
            <person name="Thomas B.C."/>
            <person name="Singh A."/>
            <person name="Wilkins M.J."/>
            <person name="Karaoz U."/>
            <person name="Brodie E.L."/>
            <person name="Williams K.H."/>
            <person name="Hubbard S.S."/>
            <person name="Banfield J.F."/>
        </authorList>
    </citation>
    <scope>NUCLEOTIDE SEQUENCE [LARGE SCALE GENOMIC DNA]</scope>
</reference>
<evidence type="ECO:0000313" key="3">
    <source>
        <dbReference type="Proteomes" id="UP000177382"/>
    </source>
</evidence>
<evidence type="ECO:0000313" key="2">
    <source>
        <dbReference type="EMBL" id="OGM15855.1"/>
    </source>
</evidence>
<dbReference type="Proteomes" id="UP000177382">
    <property type="component" value="Unassembled WGS sequence"/>
</dbReference>
<name>A0A1F7XNK8_9BACT</name>
<evidence type="ECO:0000259" key="1">
    <source>
        <dbReference type="Pfam" id="PF12961"/>
    </source>
</evidence>
<organism evidence="2 3">
    <name type="scientific">Candidatus Woesebacteria bacterium RBG_16_42_24</name>
    <dbReference type="NCBI Taxonomy" id="1802485"/>
    <lineage>
        <taxon>Bacteria</taxon>
        <taxon>Candidatus Woeseibacteriota</taxon>
    </lineage>
</organism>